<dbReference type="Proteomes" id="UP000789525">
    <property type="component" value="Unassembled WGS sequence"/>
</dbReference>
<keyword evidence="2" id="KW-1185">Reference proteome</keyword>
<reference evidence="1" key="1">
    <citation type="submission" date="2021-06" db="EMBL/GenBank/DDBJ databases">
        <authorList>
            <person name="Kallberg Y."/>
            <person name="Tangrot J."/>
            <person name="Rosling A."/>
        </authorList>
    </citation>
    <scope>NUCLEOTIDE SEQUENCE</scope>
    <source>
        <strain evidence="1">CL356</strain>
    </source>
</reference>
<gene>
    <name evidence="1" type="ORF">ACOLOM_LOCUS13824</name>
</gene>
<sequence>ALDATSAFSSSDLLQISQKSATKACERDLASIRSAILTTGHPLVLMEATGLLNTITPVTLLKQLCLSNRKDLATRWKTRLVQYAILLQSAQLATRMLRFLRDKRMHLLNLEAQSKREWDPLKHPDWILVEIDANISIRQHQADMAVEMIRPPEEQNSIMQLNMGEGKSSLPTPPQHSRE</sequence>
<accession>A0ACA9R049</accession>
<dbReference type="EMBL" id="CAJVPT010065144">
    <property type="protein sequence ID" value="CAG8771444.1"/>
    <property type="molecule type" value="Genomic_DNA"/>
</dbReference>
<protein>
    <submittedName>
        <fullName evidence="1">10333_t:CDS:1</fullName>
    </submittedName>
</protein>
<comment type="caution">
    <text evidence="1">The sequence shown here is derived from an EMBL/GenBank/DDBJ whole genome shotgun (WGS) entry which is preliminary data.</text>
</comment>
<feature type="non-terminal residue" evidence="1">
    <location>
        <position position="1"/>
    </location>
</feature>
<evidence type="ECO:0000313" key="1">
    <source>
        <dbReference type="EMBL" id="CAG8771444.1"/>
    </source>
</evidence>
<proteinExistence type="predicted"/>
<evidence type="ECO:0000313" key="2">
    <source>
        <dbReference type="Proteomes" id="UP000789525"/>
    </source>
</evidence>
<organism evidence="1 2">
    <name type="scientific">Acaulospora colombiana</name>
    <dbReference type="NCBI Taxonomy" id="27376"/>
    <lineage>
        <taxon>Eukaryota</taxon>
        <taxon>Fungi</taxon>
        <taxon>Fungi incertae sedis</taxon>
        <taxon>Mucoromycota</taxon>
        <taxon>Glomeromycotina</taxon>
        <taxon>Glomeromycetes</taxon>
        <taxon>Diversisporales</taxon>
        <taxon>Acaulosporaceae</taxon>
        <taxon>Acaulospora</taxon>
    </lineage>
</organism>
<name>A0ACA9R049_9GLOM</name>